<organism evidence="1 2">
    <name type="scientific">Reticulomyxa filosa</name>
    <dbReference type="NCBI Taxonomy" id="46433"/>
    <lineage>
        <taxon>Eukaryota</taxon>
        <taxon>Sar</taxon>
        <taxon>Rhizaria</taxon>
        <taxon>Retaria</taxon>
        <taxon>Foraminifera</taxon>
        <taxon>Monothalamids</taxon>
        <taxon>Reticulomyxidae</taxon>
        <taxon>Reticulomyxa</taxon>
    </lineage>
</organism>
<feature type="non-terminal residue" evidence="1">
    <location>
        <position position="1"/>
    </location>
</feature>
<name>X6L822_RETFI</name>
<sequence>TLFVHFHNQVKIEELKSIADQFNTRQQQQGWNMKEEVERFKGMPVVKVTFTKAGDVQRTLEEKVITIGFNEAKCEIFDKYRRHSMQEMLQVESFRKRLYESKSMQVLWKKKPYI</sequence>
<keyword evidence="2" id="KW-1185">Reference proteome</keyword>
<comment type="caution">
    <text evidence="1">The sequence shown here is derived from an EMBL/GenBank/DDBJ whole genome shotgun (WGS) entry which is preliminary data.</text>
</comment>
<accession>X6L822</accession>
<dbReference type="AlphaFoldDB" id="X6L822"/>
<gene>
    <name evidence="1" type="ORF">RFI_39435</name>
</gene>
<proteinExistence type="predicted"/>
<evidence type="ECO:0000313" key="1">
    <source>
        <dbReference type="EMBL" id="ETN98087.1"/>
    </source>
</evidence>
<reference evidence="1 2" key="1">
    <citation type="journal article" date="2013" name="Curr. Biol.">
        <title>The Genome of the Foraminiferan Reticulomyxa filosa.</title>
        <authorList>
            <person name="Glockner G."/>
            <person name="Hulsmann N."/>
            <person name="Schleicher M."/>
            <person name="Noegel A.A."/>
            <person name="Eichinger L."/>
            <person name="Gallinger C."/>
            <person name="Pawlowski J."/>
            <person name="Sierra R."/>
            <person name="Euteneuer U."/>
            <person name="Pillet L."/>
            <person name="Moustafa A."/>
            <person name="Platzer M."/>
            <person name="Groth M."/>
            <person name="Szafranski K."/>
            <person name="Schliwa M."/>
        </authorList>
    </citation>
    <scope>NUCLEOTIDE SEQUENCE [LARGE SCALE GENOMIC DNA]</scope>
</reference>
<protein>
    <submittedName>
        <fullName evidence="1">Uncharacterized protein</fullName>
    </submittedName>
</protein>
<dbReference type="Proteomes" id="UP000023152">
    <property type="component" value="Unassembled WGS sequence"/>
</dbReference>
<dbReference type="OrthoDB" id="10022108at2759"/>
<evidence type="ECO:0000313" key="2">
    <source>
        <dbReference type="Proteomes" id="UP000023152"/>
    </source>
</evidence>
<dbReference type="EMBL" id="ASPP01047698">
    <property type="protein sequence ID" value="ETN98087.1"/>
    <property type="molecule type" value="Genomic_DNA"/>
</dbReference>